<feature type="domain" description="Glycosyltransferase 2-like" evidence="1">
    <location>
        <begin position="18"/>
        <end position="177"/>
    </location>
</feature>
<dbReference type="Gene3D" id="3.90.550.10">
    <property type="entry name" value="Spore Coat Polysaccharide Biosynthesis Protein SpsA, Chain A"/>
    <property type="match status" value="1"/>
</dbReference>
<dbReference type="EC" id="2.4.-.-" evidence="2"/>
<dbReference type="InterPro" id="IPR029044">
    <property type="entry name" value="Nucleotide-diphossugar_trans"/>
</dbReference>
<dbReference type="PANTHER" id="PTHR22916">
    <property type="entry name" value="GLYCOSYLTRANSFERASE"/>
    <property type="match status" value="1"/>
</dbReference>
<dbReference type="Pfam" id="PF00535">
    <property type="entry name" value="Glycos_transf_2"/>
    <property type="match status" value="1"/>
</dbReference>
<dbReference type="SUPFAM" id="SSF53448">
    <property type="entry name" value="Nucleotide-diphospho-sugar transferases"/>
    <property type="match status" value="1"/>
</dbReference>
<comment type="caution">
    <text evidence="2">The sequence shown here is derived from an EMBL/GenBank/DDBJ whole genome shotgun (WGS) entry which is preliminary data.</text>
</comment>
<keyword evidence="2" id="KW-0808">Transferase</keyword>
<dbReference type="GO" id="GO:0016757">
    <property type="term" value="F:glycosyltransferase activity"/>
    <property type="evidence" value="ECO:0007669"/>
    <property type="project" value="UniProtKB-KW"/>
</dbReference>
<name>A0ABT2G519_9BACT</name>
<keyword evidence="3" id="KW-1185">Reference proteome</keyword>
<evidence type="ECO:0000259" key="1">
    <source>
        <dbReference type="Pfam" id="PF00535"/>
    </source>
</evidence>
<dbReference type="InterPro" id="IPR001173">
    <property type="entry name" value="Glyco_trans_2-like"/>
</dbReference>
<sequence length="285" mass="33531">MEFLGVGKPVNLIQPIVSVLIPAYQHVKYIEECLNSVLNQETIFPYEILIGEDDSNDGTRELCISYAKDNQDKIRLFLRNGKEKISMFGRKSGRLNHLGLYGSARGKFICICDGDDFWIDKYKLQKQVEILEKYQNVSLCISNTLINGKKGQLQLPESFHLFSKNELKRNNYLGHISGWMMRNFMRDFLQNPIISKPVVLDRSLFAFQKNKGDIIAIPDYTSYYRIHSNGVYQSQHRLKNNRLLYKSNWYLFRYIHKDLTLLVRSMLYTLRREFVILFSILFKRS</sequence>
<organism evidence="2 3">
    <name type="scientific">Algoriphagus limi</name>
    <dbReference type="NCBI Taxonomy" id="2975273"/>
    <lineage>
        <taxon>Bacteria</taxon>
        <taxon>Pseudomonadati</taxon>
        <taxon>Bacteroidota</taxon>
        <taxon>Cytophagia</taxon>
        <taxon>Cytophagales</taxon>
        <taxon>Cyclobacteriaceae</taxon>
        <taxon>Algoriphagus</taxon>
    </lineage>
</organism>
<evidence type="ECO:0000313" key="3">
    <source>
        <dbReference type="Proteomes" id="UP001206788"/>
    </source>
</evidence>
<dbReference type="RefSeq" id="WP_259414041.1">
    <property type="nucleotide sequence ID" value="NZ_JANWGH010000001.1"/>
</dbReference>
<evidence type="ECO:0000313" key="2">
    <source>
        <dbReference type="EMBL" id="MCS5490370.1"/>
    </source>
</evidence>
<accession>A0ABT2G519</accession>
<proteinExistence type="predicted"/>
<dbReference type="EMBL" id="JANWGH010000001">
    <property type="protein sequence ID" value="MCS5490370.1"/>
    <property type="molecule type" value="Genomic_DNA"/>
</dbReference>
<reference evidence="2 3" key="1">
    <citation type="submission" date="2022-08" db="EMBL/GenBank/DDBJ databases">
        <title>Algoriphagus sp. CAU 1643 isolated from mud.</title>
        <authorList>
            <person name="Kim W."/>
        </authorList>
    </citation>
    <scope>NUCLEOTIDE SEQUENCE [LARGE SCALE GENOMIC DNA]</scope>
    <source>
        <strain evidence="2 3">CAU 1643</strain>
    </source>
</reference>
<gene>
    <name evidence="2" type="ORF">NY014_08015</name>
</gene>
<keyword evidence="2" id="KW-0328">Glycosyltransferase</keyword>
<dbReference type="Proteomes" id="UP001206788">
    <property type="component" value="Unassembled WGS sequence"/>
</dbReference>
<protein>
    <submittedName>
        <fullName evidence="2">Glycosyltransferase</fullName>
        <ecNumber evidence="2">2.4.-.-</ecNumber>
    </submittedName>
</protein>
<dbReference type="PANTHER" id="PTHR22916:SF3">
    <property type="entry name" value="UDP-GLCNAC:BETAGAL BETA-1,3-N-ACETYLGLUCOSAMINYLTRANSFERASE-LIKE PROTEIN 1"/>
    <property type="match status" value="1"/>
</dbReference>